<name>A0A8F5BMI3_SACSH</name>
<evidence type="ECO:0000256" key="1">
    <source>
        <dbReference type="ARBA" id="ARBA00023172"/>
    </source>
</evidence>
<dbReference type="Proteomes" id="UP000694018">
    <property type="component" value="Chromosome"/>
</dbReference>
<organism evidence="2 3">
    <name type="scientific">Saccharolobus shibatae (strain ATCC 51178 / DSM 5389 / JCM 8931 / NBRC 15437 / B12)</name>
    <name type="common">Sulfolobus shibatae</name>
    <dbReference type="NCBI Taxonomy" id="523848"/>
    <lineage>
        <taxon>Archaea</taxon>
        <taxon>Thermoproteota</taxon>
        <taxon>Thermoprotei</taxon>
        <taxon>Sulfolobales</taxon>
        <taxon>Sulfolobaceae</taxon>
        <taxon>Saccharolobus</taxon>
    </lineage>
</organism>
<reference evidence="2" key="1">
    <citation type="journal article" date="2021" name="Environ. Microbiol.">
        <title>New insights into the diversity and evolution of the archaeal mobilome from three complete genomes of Saccharolobus shibatae.</title>
        <authorList>
            <person name="Medvedeva S."/>
            <person name="Brandt D."/>
            <person name="Cvirkaite-Krupovic V."/>
            <person name="Liu Y."/>
            <person name="Severinov K."/>
            <person name="Ishino S."/>
            <person name="Ishino Y."/>
            <person name="Prangishvili D."/>
            <person name="Kalinowski J."/>
            <person name="Krupovic M."/>
        </authorList>
    </citation>
    <scope>NUCLEOTIDE SEQUENCE</scope>
    <source>
        <strain evidence="2">B12</strain>
    </source>
</reference>
<accession>A0A8F5BMI3</accession>
<dbReference type="InterPro" id="IPR011010">
    <property type="entry name" value="DNA_brk_join_enz"/>
</dbReference>
<protein>
    <submittedName>
        <fullName evidence="2">Phage integrase</fullName>
    </submittedName>
</protein>
<gene>
    <name evidence="2" type="ORF">J5U23_00704</name>
</gene>
<dbReference type="Gene3D" id="1.10.443.10">
    <property type="entry name" value="Intergrase catalytic core"/>
    <property type="match status" value="1"/>
</dbReference>
<dbReference type="InterPro" id="IPR013762">
    <property type="entry name" value="Integrase-like_cat_sf"/>
</dbReference>
<dbReference type="GO" id="GO:0003677">
    <property type="term" value="F:DNA binding"/>
    <property type="evidence" value="ECO:0007669"/>
    <property type="project" value="InterPro"/>
</dbReference>
<dbReference type="EMBL" id="CP077717">
    <property type="protein sequence ID" value="QXJ27836.1"/>
    <property type="molecule type" value="Genomic_DNA"/>
</dbReference>
<dbReference type="GO" id="GO:0006310">
    <property type="term" value="P:DNA recombination"/>
    <property type="evidence" value="ECO:0007669"/>
    <property type="project" value="UniProtKB-KW"/>
</dbReference>
<sequence>MSRTRRAYITFLHEKTAAWLKEKYLPYREEFIKKYESSLRKLVDANPDQGIDIESWKAKLFPFREDSLRVEIKKAMRKTLGKEFRLYDLRSFFTSYMLKQGVSLMVVNLLQGRVSPQQFRILQDHYFVISDIELQQYYDSYAPCLLE</sequence>
<dbReference type="KEGG" id="sshi:J5U23_00704"/>
<proteinExistence type="predicted"/>
<dbReference type="GO" id="GO:0015074">
    <property type="term" value="P:DNA integration"/>
    <property type="evidence" value="ECO:0007669"/>
    <property type="project" value="InterPro"/>
</dbReference>
<dbReference type="SUPFAM" id="SSF56349">
    <property type="entry name" value="DNA breaking-rejoining enzymes"/>
    <property type="match status" value="1"/>
</dbReference>
<dbReference type="AlphaFoldDB" id="A0A8F5BMI3"/>
<evidence type="ECO:0000313" key="3">
    <source>
        <dbReference type="Proteomes" id="UP000694018"/>
    </source>
</evidence>
<keyword evidence="1" id="KW-0233">DNA recombination</keyword>
<evidence type="ECO:0000313" key="2">
    <source>
        <dbReference type="EMBL" id="QXJ27836.1"/>
    </source>
</evidence>